<evidence type="ECO:0000256" key="1">
    <source>
        <dbReference type="ARBA" id="ARBA00009477"/>
    </source>
</evidence>
<keyword evidence="6" id="KW-1185">Reference proteome</keyword>
<feature type="domain" description="Multidrug resistance protein MdtA-like barrel-sandwich hybrid" evidence="3">
    <location>
        <begin position="60"/>
        <end position="190"/>
    </location>
</feature>
<dbReference type="GO" id="GO:0015562">
    <property type="term" value="F:efflux transmembrane transporter activity"/>
    <property type="evidence" value="ECO:0007669"/>
    <property type="project" value="TreeGrafter"/>
</dbReference>
<dbReference type="Pfam" id="PF25917">
    <property type="entry name" value="BSH_RND"/>
    <property type="match status" value="1"/>
</dbReference>
<dbReference type="OrthoDB" id="9813967at2"/>
<sequence length="355" mass="37915">MTLRGFVLLPLLLLAACSAEEHEVAEPVRPVRSMVVEAQRPMGFSLPGTVEPRIESRLGFRVLGRIVTRNVETGDTVARNDVLAELDPTALDLAVRSAEADYISARAQLAEAAGVAFRQSELLQARAATQANFEAADRQRRTAEALAASNEAKLAKAREQRSYAELRADFDGVVLATYAEVGQVVNPGQPVLTLARPDIREAVVDIPDEAAALLTPGMSFNVFLELDRNLRVVGTIREIAPSADPATRTRRVRISLDNPSADFRLGSTVRVTPGQEMPLVIRVPDTAVLTEGDNSFVFIVDEQAGVARKQAVKVEPAPMGGKIVVSGVESGSRIATAGVHTLRDGQAVKLGGGGL</sequence>
<reference evidence="5 6" key="1">
    <citation type="submission" date="2019-08" db="EMBL/GenBank/DDBJ databases">
        <title>Aureimonas fodiniaquatilis sp. nov., isolated from a coal mine wastewater.</title>
        <authorList>
            <person name="Kim W."/>
        </authorList>
    </citation>
    <scope>NUCLEOTIDE SEQUENCE [LARGE SCALE GENOMIC DNA]</scope>
    <source>
        <strain evidence="5 6">CAU 1482</strain>
    </source>
</reference>
<gene>
    <name evidence="5" type="ORF">FPY71_12410</name>
</gene>
<evidence type="ECO:0000313" key="6">
    <source>
        <dbReference type="Proteomes" id="UP000324738"/>
    </source>
</evidence>
<feature type="signal peptide" evidence="2">
    <location>
        <begin position="1"/>
        <end position="21"/>
    </location>
</feature>
<dbReference type="PANTHER" id="PTHR30469:SF15">
    <property type="entry name" value="HLYD FAMILY OF SECRETION PROTEINS"/>
    <property type="match status" value="1"/>
</dbReference>
<name>A0A5B0DSI9_9HYPH</name>
<evidence type="ECO:0000259" key="4">
    <source>
        <dbReference type="Pfam" id="PF25954"/>
    </source>
</evidence>
<dbReference type="SUPFAM" id="SSF111369">
    <property type="entry name" value="HlyD-like secretion proteins"/>
    <property type="match status" value="1"/>
</dbReference>
<dbReference type="Proteomes" id="UP000324738">
    <property type="component" value="Unassembled WGS sequence"/>
</dbReference>
<protein>
    <submittedName>
        <fullName evidence="5">Efflux RND transporter periplasmic adaptor subunit</fullName>
    </submittedName>
</protein>
<dbReference type="Pfam" id="PF25954">
    <property type="entry name" value="Beta-barrel_RND_2"/>
    <property type="match status" value="1"/>
</dbReference>
<dbReference type="Gene3D" id="2.40.50.100">
    <property type="match status" value="1"/>
</dbReference>
<comment type="caution">
    <text evidence="5">The sequence shown here is derived from an EMBL/GenBank/DDBJ whole genome shotgun (WGS) entry which is preliminary data.</text>
</comment>
<dbReference type="GO" id="GO:1990281">
    <property type="term" value="C:efflux pump complex"/>
    <property type="evidence" value="ECO:0007669"/>
    <property type="project" value="TreeGrafter"/>
</dbReference>
<dbReference type="Gene3D" id="2.40.30.170">
    <property type="match status" value="1"/>
</dbReference>
<evidence type="ECO:0000259" key="3">
    <source>
        <dbReference type="Pfam" id="PF25917"/>
    </source>
</evidence>
<dbReference type="Gene3D" id="2.40.420.20">
    <property type="match status" value="1"/>
</dbReference>
<dbReference type="PROSITE" id="PS51257">
    <property type="entry name" value="PROKAR_LIPOPROTEIN"/>
    <property type="match status" value="1"/>
</dbReference>
<evidence type="ECO:0000313" key="5">
    <source>
        <dbReference type="EMBL" id="KAA0969353.1"/>
    </source>
</evidence>
<dbReference type="Gene3D" id="1.10.287.470">
    <property type="entry name" value="Helix hairpin bin"/>
    <property type="match status" value="1"/>
</dbReference>
<organism evidence="5 6">
    <name type="scientific">Aureimonas fodinaquatilis</name>
    <dbReference type="NCBI Taxonomy" id="2565783"/>
    <lineage>
        <taxon>Bacteria</taxon>
        <taxon>Pseudomonadati</taxon>
        <taxon>Pseudomonadota</taxon>
        <taxon>Alphaproteobacteria</taxon>
        <taxon>Hyphomicrobiales</taxon>
        <taxon>Aurantimonadaceae</taxon>
        <taxon>Aureimonas</taxon>
    </lineage>
</organism>
<dbReference type="InterPro" id="IPR058792">
    <property type="entry name" value="Beta-barrel_RND_2"/>
</dbReference>
<proteinExistence type="inferred from homology"/>
<keyword evidence="2" id="KW-0732">Signal</keyword>
<accession>A0A5B0DSI9</accession>
<dbReference type="EMBL" id="VTWH01000003">
    <property type="protein sequence ID" value="KAA0969353.1"/>
    <property type="molecule type" value="Genomic_DNA"/>
</dbReference>
<dbReference type="RefSeq" id="WP_149300638.1">
    <property type="nucleotide sequence ID" value="NZ_VTWH01000003.1"/>
</dbReference>
<comment type="similarity">
    <text evidence="1">Belongs to the membrane fusion protein (MFP) (TC 8.A.1) family.</text>
</comment>
<evidence type="ECO:0000256" key="2">
    <source>
        <dbReference type="SAM" id="SignalP"/>
    </source>
</evidence>
<dbReference type="InterPro" id="IPR006143">
    <property type="entry name" value="RND_pump_MFP"/>
</dbReference>
<feature type="domain" description="CusB-like beta-barrel" evidence="4">
    <location>
        <begin position="203"/>
        <end position="272"/>
    </location>
</feature>
<dbReference type="NCBIfam" id="TIGR01730">
    <property type="entry name" value="RND_mfp"/>
    <property type="match status" value="1"/>
</dbReference>
<dbReference type="AlphaFoldDB" id="A0A5B0DSI9"/>
<feature type="chain" id="PRO_5022838180" evidence="2">
    <location>
        <begin position="22"/>
        <end position="355"/>
    </location>
</feature>
<dbReference type="PANTHER" id="PTHR30469">
    <property type="entry name" value="MULTIDRUG RESISTANCE PROTEIN MDTA"/>
    <property type="match status" value="1"/>
</dbReference>
<dbReference type="InterPro" id="IPR058625">
    <property type="entry name" value="MdtA-like_BSH"/>
</dbReference>